<dbReference type="InterPro" id="IPR006311">
    <property type="entry name" value="TAT_signal"/>
</dbReference>
<evidence type="ECO:0000256" key="1">
    <source>
        <dbReference type="SAM" id="MobiDB-lite"/>
    </source>
</evidence>
<feature type="compositionally biased region" description="Low complexity" evidence="1">
    <location>
        <begin position="10"/>
        <end position="20"/>
    </location>
</feature>
<dbReference type="EMBL" id="BAAAMJ010000006">
    <property type="protein sequence ID" value="GAA1899220.1"/>
    <property type="molecule type" value="Genomic_DNA"/>
</dbReference>
<keyword evidence="3" id="KW-1185">Reference proteome</keyword>
<sequence length="178" mass="17674">MNGERAHTMSSAVAPAAPAPSGVPRRTVLAGAGVLAAGAASAGCGGPSADGGPGALAEDDVAAVRLRRRTARDSSALLASYDAVAASHPALDGTLRPLRAAVARHLDVLAEDIPDGSAGPVPPEPERALSWLADSERRTAGTRLRALDGAPPELARLLASLAAAGSSHAYLLAEARAG</sequence>
<comment type="caution">
    <text evidence="2">The sequence shown here is derived from an EMBL/GenBank/DDBJ whole genome shotgun (WGS) entry which is preliminary data.</text>
</comment>
<evidence type="ECO:0008006" key="4">
    <source>
        <dbReference type="Google" id="ProtNLM"/>
    </source>
</evidence>
<reference evidence="2 3" key="1">
    <citation type="journal article" date="2019" name="Int. J. Syst. Evol. Microbiol.">
        <title>The Global Catalogue of Microorganisms (GCM) 10K type strain sequencing project: providing services to taxonomists for standard genome sequencing and annotation.</title>
        <authorList>
            <consortium name="The Broad Institute Genomics Platform"/>
            <consortium name="The Broad Institute Genome Sequencing Center for Infectious Disease"/>
            <person name="Wu L."/>
            <person name="Ma J."/>
        </authorList>
    </citation>
    <scope>NUCLEOTIDE SEQUENCE [LARGE SCALE GENOMIC DNA]</scope>
    <source>
        <strain evidence="2 3">JCM 13581</strain>
    </source>
</reference>
<proteinExistence type="predicted"/>
<gene>
    <name evidence="2" type="ORF">GCM10009716_06380</name>
</gene>
<dbReference type="PROSITE" id="PS51318">
    <property type="entry name" value="TAT"/>
    <property type="match status" value="1"/>
</dbReference>
<evidence type="ECO:0000313" key="2">
    <source>
        <dbReference type="EMBL" id="GAA1899220.1"/>
    </source>
</evidence>
<feature type="region of interest" description="Disordered" evidence="1">
    <location>
        <begin position="1"/>
        <end position="24"/>
    </location>
</feature>
<name>A0ABN2NRP0_9ACTN</name>
<organism evidence="2 3">
    <name type="scientific">Streptomyces sodiiphilus</name>
    <dbReference type="NCBI Taxonomy" id="226217"/>
    <lineage>
        <taxon>Bacteria</taxon>
        <taxon>Bacillati</taxon>
        <taxon>Actinomycetota</taxon>
        <taxon>Actinomycetes</taxon>
        <taxon>Kitasatosporales</taxon>
        <taxon>Streptomycetaceae</taxon>
        <taxon>Streptomyces</taxon>
    </lineage>
</organism>
<dbReference type="Proteomes" id="UP001501303">
    <property type="component" value="Unassembled WGS sequence"/>
</dbReference>
<protein>
    <recommendedName>
        <fullName evidence="4">Lipoprotein</fullName>
    </recommendedName>
</protein>
<accession>A0ABN2NRP0</accession>
<evidence type="ECO:0000313" key="3">
    <source>
        <dbReference type="Proteomes" id="UP001501303"/>
    </source>
</evidence>